<dbReference type="InterPro" id="IPR037523">
    <property type="entry name" value="VOC_core"/>
</dbReference>
<feature type="domain" description="VOC" evidence="2">
    <location>
        <begin position="142"/>
        <end position="258"/>
    </location>
</feature>
<protein>
    <recommendedName>
        <fullName evidence="2">VOC domain-containing protein</fullName>
    </recommendedName>
</protein>
<feature type="region of interest" description="Disordered" evidence="1">
    <location>
        <begin position="272"/>
        <end position="303"/>
    </location>
</feature>
<dbReference type="Pfam" id="PF00903">
    <property type="entry name" value="Glyoxalase"/>
    <property type="match status" value="1"/>
</dbReference>
<dbReference type="InterPro" id="IPR029068">
    <property type="entry name" value="Glyas_Bleomycin-R_OHBP_Dase"/>
</dbReference>
<dbReference type="PROSITE" id="PS51819">
    <property type="entry name" value="VOC"/>
    <property type="match status" value="2"/>
</dbReference>
<dbReference type="AlphaFoldDB" id="A0A1L3ZYW6"/>
<dbReference type="EMBL" id="CP018221">
    <property type="protein sequence ID" value="API60824.1"/>
    <property type="molecule type" value="Genomic_DNA"/>
</dbReference>
<evidence type="ECO:0000259" key="2">
    <source>
        <dbReference type="PROSITE" id="PS51819"/>
    </source>
</evidence>
<accession>A0A1L3ZYW6</accession>
<organism evidence="3 4">
    <name type="scientific">Tardibacter chloracetimidivorans</name>
    <dbReference type="NCBI Taxonomy" id="1921510"/>
    <lineage>
        <taxon>Bacteria</taxon>
        <taxon>Pseudomonadati</taxon>
        <taxon>Pseudomonadota</taxon>
        <taxon>Alphaproteobacteria</taxon>
        <taxon>Sphingomonadales</taxon>
        <taxon>Sphingomonadaceae</taxon>
        <taxon>Tardibacter</taxon>
    </lineage>
</organism>
<sequence length="303" mass="33003">MTAIVNQLAFVDIDVVDLDAWAGFARDILGFGTVREGGVLDLRMDERPFRYRLRESTHDGLPTLGWQAPDEAAIELLGQRLTGRGLSFSPLDVTRLRDRGADAGLGFECRNGIRHEVVSGLKPGPAFEPAPAVSGFVTGSGGLGHVVWSIPDVAAMDELLLDVFGMDLREDIATPAGPGHFYGCNPRHHSLAVFCAPSLRLEHLMVEMGEIDDVGCAMDRAEDEGDILMQPLGRHRTDQMISFYVRSPSGFGMEVGCNGLLCGDDWEEVRDSSRKRPWGHGAAMRGHHKARPNASSATRKKDA</sequence>
<gene>
    <name evidence="3" type="ORF">BSL82_17325</name>
</gene>
<dbReference type="OrthoDB" id="9803142at2"/>
<dbReference type="KEGG" id="sphj:BSL82_17325"/>
<dbReference type="Proteomes" id="UP000182063">
    <property type="component" value="Chromosome"/>
</dbReference>
<proteinExistence type="predicted"/>
<dbReference type="InterPro" id="IPR004360">
    <property type="entry name" value="Glyas_Fos-R_dOase_dom"/>
</dbReference>
<reference evidence="4" key="1">
    <citation type="submission" date="2016-11" db="EMBL/GenBank/DDBJ databases">
        <title>Complete Genome Sequence of alachlor-degrading Sphingomonas sp. strain JJ-A5.</title>
        <authorList>
            <person name="Lee H."/>
            <person name="Ka J.-O."/>
        </authorList>
    </citation>
    <scope>NUCLEOTIDE SEQUENCE [LARGE SCALE GENOMIC DNA]</scope>
    <source>
        <strain evidence="4">JJ-A5</strain>
    </source>
</reference>
<name>A0A1L3ZYW6_9SPHN</name>
<dbReference type="SUPFAM" id="SSF54593">
    <property type="entry name" value="Glyoxalase/Bleomycin resistance protein/Dihydroxybiphenyl dioxygenase"/>
    <property type="match status" value="1"/>
</dbReference>
<dbReference type="Gene3D" id="3.10.180.10">
    <property type="entry name" value="2,3-Dihydroxybiphenyl 1,2-Dioxygenase, domain 1"/>
    <property type="match status" value="2"/>
</dbReference>
<feature type="domain" description="VOC" evidence="2">
    <location>
        <begin position="7"/>
        <end position="120"/>
    </location>
</feature>
<dbReference type="Pfam" id="PF22632">
    <property type="entry name" value="BphC_D1"/>
    <property type="match status" value="1"/>
</dbReference>
<evidence type="ECO:0000256" key="1">
    <source>
        <dbReference type="SAM" id="MobiDB-lite"/>
    </source>
</evidence>
<dbReference type="STRING" id="1921510.BSL82_17325"/>
<evidence type="ECO:0000313" key="4">
    <source>
        <dbReference type="Proteomes" id="UP000182063"/>
    </source>
</evidence>
<dbReference type="RefSeq" id="WP_072598480.1">
    <property type="nucleotide sequence ID" value="NZ_CP018221.1"/>
</dbReference>
<evidence type="ECO:0000313" key="3">
    <source>
        <dbReference type="EMBL" id="API60824.1"/>
    </source>
</evidence>
<keyword evidence="4" id="KW-1185">Reference proteome</keyword>